<dbReference type="Gene3D" id="3.30.210.10">
    <property type="entry name" value="DNA polymerase, thumb domain"/>
    <property type="match status" value="1"/>
</dbReference>
<dbReference type="InterPro" id="IPR003141">
    <property type="entry name" value="Pol/His_phosphatase_N"/>
</dbReference>
<evidence type="ECO:0000313" key="13">
    <source>
        <dbReference type="Proteomes" id="UP001297580"/>
    </source>
</evidence>
<sequence>MNVNKKDVIRLLETIALYMEIKGENPFKVTAFRKAAAALETDERSLSEIEEFTAIPGIGKSTAAIITEFVQTGSSSVLEELRRDIPETLLALLKLPGLGGKKIAKLHQELGIVDMNGLKEACLSGKVRELPGFGVKTEEKLLMALEEAGKRPERLPLARVLPLAEDIERQLQEIDGIIRFARAGSLRRLKETVKDLDYVIATDRPAEVREALLRLSRIREVIAAGETKVSLLFKYEDEIAADFRLVSAAEFATALHHFTGSKEHNVRMRQLAKERGEKISEYGVEDQTTGDVKTFLDEPAFYAYFGLPYIPPELREDGTEVERYSSDYPLVHLDDIRGDLHMHSAWSDGACSLEELAEACRRRGYQYMAITDHSQYLKVANGLTPDRLRRQREEIERLNARYSDFTILAGIEMDILPDGTLDYDDDVLKELDFVIAAIHSAFKQPREVIMKRLEAALRHPYVDVIAHPTGRLIGQRDGYDVDVERLIELAVETNTVLELNANPNRLDLSAVYVKKAQEAGAYIAIHTDAHHLDMLDDMVIGVTTARKGWIKKETVINTWPLEKLQQFLRDKRKQT</sequence>
<evidence type="ECO:0000256" key="2">
    <source>
        <dbReference type="ARBA" id="ARBA00012417"/>
    </source>
</evidence>
<dbReference type="Pfam" id="PF14716">
    <property type="entry name" value="HHH_8"/>
    <property type="match status" value="1"/>
</dbReference>
<keyword evidence="13" id="KW-1185">Reference proteome</keyword>
<dbReference type="SUPFAM" id="SSF89550">
    <property type="entry name" value="PHP domain-like"/>
    <property type="match status" value="1"/>
</dbReference>
<dbReference type="InterPro" id="IPR003583">
    <property type="entry name" value="Hlx-hairpin-Hlx_DNA-bd_motif"/>
</dbReference>
<dbReference type="InterPro" id="IPR004013">
    <property type="entry name" value="PHP_dom"/>
</dbReference>
<dbReference type="InterPro" id="IPR002054">
    <property type="entry name" value="DNA-dir_DNA_pol_X"/>
</dbReference>
<dbReference type="Pfam" id="PF14791">
    <property type="entry name" value="DNA_pol_B_thumb"/>
    <property type="match status" value="1"/>
</dbReference>
<feature type="domain" description="Helix-hairpin-helix DNA-binding motif class 1" evidence="9">
    <location>
        <begin position="90"/>
        <end position="109"/>
    </location>
</feature>
<comment type="cofactor">
    <cofactor evidence="1">
        <name>Mg(2+)</name>
        <dbReference type="ChEBI" id="CHEBI:18420"/>
    </cofactor>
</comment>
<dbReference type="GO" id="GO:0004527">
    <property type="term" value="F:exonuclease activity"/>
    <property type="evidence" value="ECO:0007669"/>
    <property type="project" value="UniProtKB-KW"/>
</dbReference>
<feature type="domain" description="DNA-directed DNA polymerase X" evidence="11">
    <location>
        <begin position="2"/>
        <end position="316"/>
    </location>
</feature>
<keyword evidence="7" id="KW-0239">DNA-directed DNA polymerase</keyword>
<evidence type="ECO:0000259" key="9">
    <source>
        <dbReference type="SMART" id="SM00278"/>
    </source>
</evidence>
<keyword evidence="4" id="KW-0808">Transferase</keyword>
<evidence type="ECO:0000256" key="8">
    <source>
        <dbReference type="ARBA" id="ARBA00049244"/>
    </source>
</evidence>
<dbReference type="InterPro" id="IPR016195">
    <property type="entry name" value="Pol/histidinol_Pase-like"/>
</dbReference>
<dbReference type="InterPro" id="IPR043519">
    <property type="entry name" value="NT_sf"/>
</dbReference>
<dbReference type="Proteomes" id="UP001297580">
    <property type="component" value="Chromosome"/>
</dbReference>
<gene>
    <name evidence="12" type="primary">polX</name>
    <name evidence="12" type="ORF">HSX42_15145</name>
</gene>
<dbReference type="SMART" id="SM00481">
    <property type="entry name" value="POLIIIAc"/>
    <property type="match status" value="1"/>
</dbReference>
<evidence type="ECO:0000256" key="7">
    <source>
        <dbReference type="ARBA" id="ARBA00022932"/>
    </source>
</evidence>
<dbReference type="InterPro" id="IPR027421">
    <property type="entry name" value="DNA_pol_lamdba_lyase_dom_sf"/>
</dbReference>
<proteinExistence type="predicted"/>
<accession>A0ABY9QC53</accession>
<dbReference type="RefSeq" id="WP_108437957.1">
    <property type="nucleotide sequence ID" value="NZ_CP133461.1"/>
</dbReference>
<dbReference type="SMART" id="SM00483">
    <property type="entry name" value="POLXc"/>
    <property type="match status" value="1"/>
</dbReference>
<feature type="domain" description="Polymerase/histidinol phosphatase N-terminal" evidence="10">
    <location>
        <begin position="338"/>
        <end position="417"/>
    </location>
</feature>
<dbReference type="Gene3D" id="1.10.150.110">
    <property type="entry name" value="DNA polymerase beta, N-terminal domain-like"/>
    <property type="match status" value="1"/>
</dbReference>
<dbReference type="CDD" id="cd00141">
    <property type="entry name" value="NT_POLXc"/>
    <property type="match status" value="1"/>
</dbReference>
<protein>
    <recommendedName>
        <fullName evidence="2">DNA-directed DNA polymerase</fullName>
        <ecNumber evidence="2">2.7.7.7</ecNumber>
    </recommendedName>
</protein>
<evidence type="ECO:0000256" key="4">
    <source>
        <dbReference type="ARBA" id="ARBA00022679"/>
    </source>
</evidence>
<evidence type="ECO:0000256" key="5">
    <source>
        <dbReference type="ARBA" id="ARBA00022695"/>
    </source>
</evidence>
<evidence type="ECO:0000256" key="6">
    <source>
        <dbReference type="ARBA" id="ARBA00022705"/>
    </source>
</evidence>
<dbReference type="Gene3D" id="3.20.20.140">
    <property type="entry name" value="Metal-dependent hydrolases"/>
    <property type="match status" value="1"/>
</dbReference>
<reference evidence="12 13" key="1">
    <citation type="submission" date="2023-08" db="EMBL/GenBank/DDBJ databases">
        <title>Complete genome sequence of Geobacillus thermodenitrificans K1041, a genetically tractable strain representative of the genus Geobacillus.</title>
        <authorList>
            <person name="Kani S."/>
            <person name="Suzuki H."/>
        </authorList>
    </citation>
    <scope>NUCLEOTIDE SEQUENCE [LARGE SCALE GENOMIC DNA]</scope>
    <source>
        <strain evidence="12 13">K1041</strain>
    </source>
</reference>
<dbReference type="SUPFAM" id="SSF81301">
    <property type="entry name" value="Nucleotidyltransferase"/>
    <property type="match status" value="1"/>
</dbReference>
<dbReference type="InterPro" id="IPR010996">
    <property type="entry name" value="HHH_MUS81"/>
</dbReference>
<keyword evidence="6" id="KW-0235">DNA replication</keyword>
<evidence type="ECO:0000256" key="3">
    <source>
        <dbReference type="ARBA" id="ARBA00022634"/>
    </source>
</evidence>
<feature type="domain" description="Helix-hairpin-helix DNA-binding motif class 1" evidence="9">
    <location>
        <begin position="125"/>
        <end position="144"/>
    </location>
</feature>
<evidence type="ECO:0000313" key="12">
    <source>
        <dbReference type="EMBL" id="WMV75582.1"/>
    </source>
</evidence>
<dbReference type="PANTHER" id="PTHR36928">
    <property type="entry name" value="PHOSPHATASE YCDX-RELATED"/>
    <property type="match status" value="1"/>
</dbReference>
<organism evidence="12 13">
    <name type="scientific">Geobacillus thermodenitrificans</name>
    <dbReference type="NCBI Taxonomy" id="33940"/>
    <lineage>
        <taxon>Bacteria</taxon>
        <taxon>Bacillati</taxon>
        <taxon>Bacillota</taxon>
        <taxon>Bacilli</taxon>
        <taxon>Bacillales</taxon>
        <taxon>Anoxybacillaceae</taxon>
        <taxon>Geobacillus</taxon>
    </lineage>
</organism>
<feature type="domain" description="Helix-hairpin-helix DNA-binding motif class 1" evidence="9">
    <location>
        <begin position="50"/>
        <end position="69"/>
    </location>
</feature>
<dbReference type="SMART" id="SM00278">
    <property type="entry name" value="HhH1"/>
    <property type="match status" value="3"/>
</dbReference>
<name>A0ABY9QC53_GEOTD</name>
<dbReference type="Gene3D" id="3.30.460.10">
    <property type="entry name" value="Beta Polymerase, domain 2"/>
    <property type="match status" value="1"/>
</dbReference>
<dbReference type="CDD" id="cd07436">
    <property type="entry name" value="PHP_PolX"/>
    <property type="match status" value="1"/>
</dbReference>
<dbReference type="NCBIfam" id="NF006375">
    <property type="entry name" value="PRK08609.1"/>
    <property type="match status" value="1"/>
</dbReference>
<dbReference type="InterPro" id="IPR047967">
    <property type="entry name" value="PolX_PHP"/>
</dbReference>
<dbReference type="EC" id="2.7.7.7" evidence="2"/>
<dbReference type="InterPro" id="IPR037160">
    <property type="entry name" value="DNA_Pol_thumb_sf"/>
</dbReference>
<dbReference type="Gene3D" id="1.10.150.20">
    <property type="entry name" value="5' to 3' exonuclease, C-terminal subdomain"/>
    <property type="match status" value="1"/>
</dbReference>
<keyword evidence="12" id="KW-0540">Nuclease</keyword>
<comment type="catalytic activity">
    <reaction evidence="8">
        <text>DNA(n) + a 2'-deoxyribonucleoside 5'-triphosphate = DNA(n+1) + diphosphate</text>
        <dbReference type="Rhea" id="RHEA:22508"/>
        <dbReference type="Rhea" id="RHEA-COMP:17339"/>
        <dbReference type="Rhea" id="RHEA-COMP:17340"/>
        <dbReference type="ChEBI" id="CHEBI:33019"/>
        <dbReference type="ChEBI" id="CHEBI:61560"/>
        <dbReference type="ChEBI" id="CHEBI:173112"/>
        <dbReference type="EC" id="2.7.7.7"/>
    </reaction>
</comment>
<dbReference type="InterPro" id="IPR022311">
    <property type="entry name" value="PolX-like"/>
</dbReference>
<evidence type="ECO:0000259" key="11">
    <source>
        <dbReference type="SMART" id="SM00483"/>
    </source>
</evidence>
<keyword evidence="12" id="KW-0269">Exonuclease</keyword>
<keyword evidence="12" id="KW-0378">Hydrolase</keyword>
<evidence type="ECO:0000259" key="10">
    <source>
        <dbReference type="SMART" id="SM00481"/>
    </source>
</evidence>
<keyword evidence="5" id="KW-0548">Nucleotidyltransferase</keyword>
<dbReference type="InterPro" id="IPR050243">
    <property type="entry name" value="PHP_phosphatase"/>
</dbReference>
<evidence type="ECO:0000256" key="1">
    <source>
        <dbReference type="ARBA" id="ARBA00001946"/>
    </source>
</evidence>
<keyword evidence="3" id="KW-0237">DNA synthesis</keyword>
<dbReference type="InterPro" id="IPR029398">
    <property type="entry name" value="PolB_thumb"/>
</dbReference>
<dbReference type="Pfam" id="PF14520">
    <property type="entry name" value="HHH_5"/>
    <property type="match status" value="1"/>
</dbReference>
<dbReference type="PIRSF" id="PIRSF005047">
    <property type="entry name" value="UCP005047_YshC"/>
    <property type="match status" value="1"/>
</dbReference>
<dbReference type="SUPFAM" id="SSF47802">
    <property type="entry name" value="DNA polymerase beta, N-terminal domain-like"/>
    <property type="match status" value="1"/>
</dbReference>
<dbReference type="Pfam" id="PF02811">
    <property type="entry name" value="PHP"/>
    <property type="match status" value="1"/>
</dbReference>
<dbReference type="EMBL" id="CP133461">
    <property type="protein sequence ID" value="WMV75582.1"/>
    <property type="molecule type" value="Genomic_DNA"/>
</dbReference>
<dbReference type="PANTHER" id="PTHR36928:SF1">
    <property type="entry name" value="PHOSPHATASE YCDX-RELATED"/>
    <property type="match status" value="1"/>
</dbReference>